<proteinExistence type="predicted"/>
<gene>
    <name evidence="1" type="ORF">ACFFRN_07855</name>
</gene>
<keyword evidence="2" id="KW-1185">Reference proteome</keyword>
<dbReference type="Proteomes" id="UP001589646">
    <property type="component" value="Unassembled WGS sequence"/>
</dbReference>
<accession>A0ABV5PTG6</accession>
<name>A0ABV5PTG6_9ACTN</name>
<sequence length="52" mass="5353">MSALSDCSRGDRPVADAVRAGDLVLDDPGGLVEPLLRLFPLPEPAVPPNDAG</sequence>
<dbReference type="EMBL" id="JBHMCE010000002">
    <property type="protein sequence ID" value="MFB9526526.1"/>
    <property type="molecule type" value="Genomic_DNA"/>
</dbReference>
<evidence type="ECO:0000313" key="2">
    <source>
        <dbReference type="Proteomes" id="UP001589646"/>
    </source>
</evidence>
<evidence type="ECO:0000313" key="1">
    <source>
        <dbReference type="EMBL" id="MFB9526526.1"/>
    </source>
</evidence>
<organism evidence="1 2">
    <name type="scientific">Nonomuraea roseola</name>
    <dbReference type="NCBI Taxonomy" id="46179"/>
    <lineage>
        <taxon>Bacteria</taxon>
        <taxon>Bacillati</taxon>
        <taxon>Actinomycetota</taxon>
        <taxon>Actinomycetes</taxon>
        <taxon>Streptosporangiales</taxon>
        <taxon>Streptosporangiaceae</taxon>
        <taxon>Nonomuraea</taxon>
    </lineage>
</organism>
<comment type="caution">
    <text evidence="1">The sequence shown here is derived from an EMBL/GenBank/DDBJ whole genome shotgun (WGS) entry which is preliminary data.</text>
</comment>
<reference evidence="1 2" key="1">
    <citation type="submission" date="2024-09" db="EMBL/GenBank/DDBJ databases">
        <authorList>
            <person name="Sun Q."/>
            <person name="Mori K."/>
        </authorList>
    </citation>
    <scope>NUCLEOTIDE SEQUENCE [LARGE SCALE GENOMIC DNA]</scope>
    <source>
        <strain evidence="1 2">JCM 3323</strain>
    </source>
</reference>
<protein>
    <submittedName>
        <fullName evidence="1">Uncharacterized protein</fullName>
    </submittedName>
</protein>